<comment type="caution">
    <text evidence="1">The sequence shown here is derived from an EMBL/GenBank/DDBJ whole genome shotgun (WGS) entry which is preliminary data.</text>
</comment>
<dbReference type="EMBL" id="BPVZ01000010">
    <property type="protein sequence ID" value="GKU96915.1"/>
    <property type="molecule type" value="Genomic_DNA"/>
</dbReference>
<dbReference type="AlphaFoldDB" id="A0AAV5ICQ5"/>
<dbReference type="Gene3D" id="3.80.10.10">
    <property type="entry name" value="Ribonuclease Inhibitor"/>
    <property type="match status" value="1"/>
</dbReference>
<name>A0AAV5ICQ5_9ROSI</name>
<proteinExistence type="predicted"/>
<evidence type="ECO:0000313" key="2">
    <source>
        <dbReference type="Proteomes" id="UP001054252"/>
    </source>
</evidence>
<accession>A0AAV5ICQ5</accession>
<gene>
    <name evidence="1" type="ORF">SLEP1_g10096</name>
</gene>
<dbReference type="InterPro" id="IPR032675">
    <property type="entry name" value="LRR_dom_sf"/>
</dbReference>
<protein>
    <recommendedName>
        <fullName evidence="3">Disease resistance protein</fullName>
    </recommendedName>
</protein>
<evidence type="ECO:0008006" key="3">
    <source>
        <dbReference type="Google" id="ProtNLM"/>
    </source>
</evidence>
<sequence>MEELISSSAHEEEKVTLPKLERLELTRLPLLKSICSSSSVLICDSIQSLIISDCEKLKRIPLNFPLLDNAQSSHPPSLKKIVVFPQEWWESLEWDHPNAKDNLFPFSIGIRLGNHKKVGGNHICTS</sequence>
<organism evidence="1 2">
    <name type="scientific">Rubroshorea leprosula</name>
    <dbReference type="NCBI Taxonomy" id="152421"/>
    <lineage>
        <taxon>Eukaryota</taxon>
        <taxon>Viridiplantae</taxon>
        <taxon>Streptophyta</taxon>
        <taxon>Embryophyta</taxon>
        <taxon>Tracheophyta</taxon>
        <taxon>Spermatophyta</taxon>
        <taxon>Magnoliopsida</taxon>
        <taxon>eudicotyledons</taxon>
        <taxon>Gunneridae</taxon>
        <taxon>Pentapetalae</taxon>
        <taxon>rosids</taxon>
        <taxon>malvids</taxon>
        <taxon>Malvales</taxon>
        <taxon>Dipterocarpaceae</taxon>
        <taxon>Rubroshorea</taxon>
    </lineage>
</organism>
<evidence type="ECO:0000313" key="1">
    <source>
        <dbReference type="EMBL" id="GKU96915.1"/>
    </source>
</evidence>
<keyword evidence="2" id="KW-1185">Reference proteome</keyword>
<reference evidence="1 2" key="1">
    <citation type="journal article" date="2021" name="Commun. Biol.">
        <title>The genome of Shorea leprosula (Dipterocarpaceae) highlights the ecological relevance of drought in aseasonal tropical rainforests.</title>
        <authorList>
            <person name="Ng K.K.S."/>
            <person name="Kobayashi M.J."/>
            <person name="Fawcett J.A."/>
            <person name="Hatakeyama M."/>
            <person name="Paape T."/>
            <person name="Ng C.H."/>
            <person name="Ang C.C."/>
            <person name="Tnah L.H."/>
            <person name="Lee C.T."/>
            <person name="Nishiyama T."/>
            <person name="Sese J."/>
            <person name="O'Brien M.J."/>
            <person name="Copetti D."/>
            <person name="Mohd Noor M.I."/>
            <person name="Ong R.C."/>
            <person name="Putra M."/>
            <person name="Sireger I.Z."/>
            <person name="Indrioko S."/>
            <person name="Kosugi Y."/>
            <person name="Izuno A."/>
            <person name="Isagi Y."/>
            <person name="Lee S.L."/>
            <person name="Shimizu K.K."/>
        </authorList>
    </citation>
    <scope>NUCLEOTIDE SEQUENCE [LARGE SCALE GENOMIC DNA]</scope>
    <source>
        <strain evidence="1">214</strain>
    </source>
</reference>
<dbReference type="Proteomes" id="UP001054252">
    <property type="component" value="Unassembled WGS sequence"/>
</dbReference>